<dbReference type="InterPro" id="IPR025526">
    <property type="entry name" value="DsrC-like_dom_sf"/>
</dbReference>
<dbReference type="Pfam" id="PF04358">
    <property type="entry name" value="DsrC"/>
    <property type="match status" value="1"/>
</dbReference>
<keyword evidence="3" id="KW-0808">Transferase</keyword>
<proteinExistence type="inferred from homology"/>
<organism evidence="4 5">
    <name type="scientific">Thiohalocapsa halophila</name>
    <dbReference type="NCBI Taxonomy" id="69359"/>
    <lineage>
        <taxon>Bacteria</taxon>
        <taxon>Pseudomonadati</taxon>
        <taxon>Pseudomonadota</taxon>
        <taxon>Gammaproteobacteria</taxon>
        <taxon>Chromatiales</taxon>
        <taxon>Chromatiaceae</taxon>
        <taxon>Thiohalocapsa</taxon>
    </lineage>
</organism>
<dbReference type="Proteomes" id="UP000748752">
    <property type="component" value="Unassembled WGS sequence"/>
</dbReference>
<gene>
    <name evidence="4" type="ORF">CKO31_11870</name>
</gene>
<evidence type="ECO:0000313" key="4">
    <source>
        <dbReference type="EMBL" id="MBK1631425.1"/>
    </source>
</evidence>
<keyword evidence="5" id="KW-1185">Reference proteome</keyword>
<dbReference type="PANTHER" id="PTHR37010:SF1">
    <property type="entry name" value="SULFURTRANSFERASE TUSE"/>
    <property type="match status" value="1"/>
</dbReference>
<comment type="subcellular location">
    <subcellularLocation>
        <location evidence="1">Cytoplasm</location>
    </subcellularLocation>
</comment>
<dbReference type="PANTHER" id="PTHR37010">
    <property type="entry name" value="SULFURTRANSFERASE TUSE"/>
    <property type="match status" value="1"/>
</dbReference>
<comment type="caution">
    <text evidence="4">The sequence shown here is derived from an EMBL/GenBank/DDBJ whole genome shotgun (WGS) entry which is preliminary data.</text>
</comment>
<dbReference type="PIRSF" id="PIRSF006223">
    <property type="entry name" value="DsrC_TusE"/>
    <property type="match status" value="1"/>
</dbReference>
<dbReference type="NCBIfam" id="TIGR03342">
    <property type="entry name" value="dsrC_tusE_dsvC"/>
    <property type="match status" value="1"/>
</dbReference>
<protein>
    <recommendedName>
        <fullName evidence="3">Sulfurtransferase</fullName>
        <ecNumber evidence="3">2.8.1.-</ecNumber>
    </recommendedName>
</protein>
<comment type="function">
    <text evidence="3">Part of a sulfur-relay system.</text>
</comment>
<evidence type="ECO:0000256" key="2">
    <source>
        <dbReference type="ARBA" id="ARBA00022490"/>
    </source>
</evidence>
<name>A0ABS1CHM4_9GAMM</name>
<evidence type="ECO:0000256" key="1">
    <source>
        <dbReference type="ARBA" id="ARBA00004496"/>
    </source>
</evidence>
<accession>A0ABS1CHM4</accession>
<sequence>MTAVQIAGREVHFNKQGHLASFLDWDNDLAEALAAEEGLELTDCHWSVINFLREYYAFHEIPPSPKVVIRAIGHEVSRHTPCTRKNLESLFPDGGCKQACRIAGLPNYYCHAC</sequence>
<evidence type="ECO:0000256" key="3">
    <source>
        <dbReference type="PIRNR" id="PIRNR006223"/>
    </source>
</evidence>
<reference evidence="4 5" key="1">
    <citation type="journal article" date="2020" name="Microorganisms">
        <title>Osmotic Adaptation and Compatible Solute Biosynthesis of Phototrophic Bacteria as Revealed from Genome Analyses.</title>
        <authorList>
            <person name="Imhoff J.F."/>
            <person name="Rahn T."/>
            <person name="Kunzel S."/>
            <person name="Keller A."/>
            <person name="Neulinger S.C."/>
        </authorList>
    </citation>
    <scope>NUCLEOTIDE SEQUENCE [LARGE SCALE GENOMIC DNA]</scope>
    <source>
        <strain evidence="4 5">DSM 6210</strain>
    </source>
</reference>
<evidence type="ECO:0000313" key="5">
    <source>
        <dbReference type="Proteomes" id="UP000748752"/>
    </source>
</evidence>
<comment type="similarity">
    <text evidence="3">Belongs to the dsrC/tusE family.</text>
</comment>
<dbReference type="RefSeq" id="WP_200237651.1">
    <property type="nucleotide sequence ID" value="NZ_NRRV01000026.1"/>
</dbReference>
<dbReference type="InterPro" id="IPR042072">
    <property type="entry name" value="DsrC-like_C"/>
</dbReference>
<dbReference type="Gene3D" id="1.10.10.370">
    <property type="entry name" value="DsrC-like protein, C-terminal domain"/>
    <property type="match status" value="1"/>
</dbReference>
<dbReference type="InterPro" id="IPR007453">
    <property type="entry name" value="DsrC/TusE"/>
</dbReference>
<dbReference type="Gene3D" id="3.30.1420.10">
    <property type="match status" value="1"/>
</dbReference>
<dbReference type="SUPFAM" id="SSF69721">
    <property type="entry name" value="DsrC, the gamma subunit of dissimilatory sulfite reductase"/>
    <property type="match status" value="1"/>
</dbReference>
<keyword evidence="2" id="KW-0963">Cytoplasm</keyword>
<dbReference type="InterPro" id="IPR043163">
    <property type="entry name" value="DsrC-like_N"/>
</dbReference>
<dbReference type="EC" id="2.8.1.-" evidence="3"/>
<dbReference type="EMBL" id="NRRV01000026">
    <property type="protein sequence ID" value="MBK1631425.1"/>
    <property type="molecule type" value="Genomic_DNA"/>
</dbReference>